<evidence type="ECO:0000256" key="4">
    <source>
        <dbReference type="ARBA" id="ARBA00015100"/>
    </source>
</evidence>
<dbReference type="EMBL" id="VULY01000018">
    <property type="protein sequence ID" value="MSR92945.1"/>
    <property type="molecule type" value="Genomic_DNA"/>
</dbReference>
<evidence type="ECO:0000256" key="8">
    <source>
        <dbReference type="ARBA" id="ARBA00023229"/>
    </source>
</evidence>
<comment type="similarity">
    <text evidence="2 12">Belongs to the FPP/GGPP synthase family.</text>
</comment>
<gene>
    <name evidence="13" type="ORF">FYJ34_01300</name>
</gene>
<sequence length="300" mass="33267">MNSKQEFSAQLKEKIAKIERILKRFMPEAGKECKVLEESMSYSLFAGGKRLRPMLMWETYRLFGGEKEVIFPFMAAIEMIHTYSLIHDDLPAMDNDDYRRGRLTSHKVYGEDLAILAGDGLLNLAFETATSAFSMKEADAKTVGHALQVLANKAGMYGMIGGQVIDVTSCQTDVSRDRLLLIYQMKTAALLEASMMIGAILAGADQEQVESIEQVARDVGIAFQIQDDILDVTGDPETMGKPVYSDEKNKKTTYVAFAGADGAAEEVGRLSNRAVAGLQNFPGQNPYLEQLLLWLICRDR</sequence>
<evidence type="ECO:0000256" key="1">
    <source>
        <dbReference type="ARBA" id="ARBA00001946"/>
    </source>
</evidence>
<dbReference type="GO" id="GO:0004337">
    <property type="term" value="F:(2E,6E)-farnesyl diphosphate synthase activity"/>
    <property type="evidence" value="ECO:0007669"/>
    <property type="project" value="UniProtKB-EC"/>
</dbReference>
<evidence type="ECO:0000256" key="2">
    <source>
        <dbReference type="ARBA" id="ARBA00006706"/>
    </source>
</evidence>
<dbReference type="PROSITE" id="PS00723">
    <property type="entry name" value="POLYPRENYL_SYNTHASE_1"/>
    <property type="match status" value="1"/>
</dbReference>
<dbReference type="PANTHER" id="PTHR43281:SF1">
    <property type="entry name" value="FARNESYL DIPHOSPHATE SYNTHASE"/>
    <property type="match status" value="1"/>
</dbReference>
<dbReference type="GO" id="GO:0046872">
    <property type="term" value="F:metal ion binding"/>
    <property type="evidence" value="ECO:0007669"/>
    <property type="project" value="UniProtKB-KW"/>
</dbReference>
<dbReference type="Pfam" id="PF00348">
    <property type="entry name" value="polyprenyl_synt"/>
    <property type="match status" value="1"/>
</dbReference>
<comment type="caution">
    <text evidence="13">The sequence shown here is derived from an EMBL/GenBank/DDBJ whole genome shotgun (WGS) entry which is preliminary data.</text>
</comment>
<dbReference type="SFLD" id="SFLDS00005">
    <property type="entry name" value="Isoprenoid_Synthase_Type_I"/>
    <property type="match status" value="1"/>
</dbReference>
<dbReference type="EC" id="2.5.1.10" evidence="3"/>
<dbReference type="InterPro" id="IPR033749">
    <property type="entry name" value="Polyprenyl_synt_CS"/>
</dbReference>
<keyword evidence="7" id="KW-0460">Magnesium</keyword>
<organism evidence="13 14">
    <name type="scientific">Suipraeoptans intestinalis</name>
    <dbReference type="NCBI Taxonomy" id="2606628"/>
    <lineage>
        <taxon>Bacteria</taxon>
        <taxon>Bacillati</taxon>
        <taxon>Bacillota</taxon>
        <taxon>Clostridia</taxon>
        <taxon>Lachnospirales</taxon>
        <taxon>Lachnospiraceae</taxon>
        <taxon>Suipraeoptans</taxon>
    </lineage>
</organism>
<evidence type="ECO:0000256" key="11">
    <source>
        <dbReference type="ARBA" id="ARBA00049399"/>
    </source>
</evidence>
<reference evidence="13 14" key="1">
    <citation type="submission" date="2019-08" db="EMBL/GenBank/DDBJ databases">
        <title>In-depth cultivation of the pig gut microbiome towards novel bacterial diversity and tailored functional studies.</title>
        <authorList>
            <person name="Wylensek D."/>
            <person name="Hitch T.C.A."/>
            <person name="Clavel T."/>
        </authorList>
    </citation>
    <scope>NUCLEOTIDE SEQUENCE [LARGE SCALE GENOMIC DNA]</scope>
    <source>
        <strain evidence="13 14">68-1-5</strain>
    </source>
</reference>
<keyword evidence="5 12" id="KW-0808">Transferase</keyword>
<dbReference type="NCBIfam" id="NF045485">
    <property type="entry name" value="FPPsyn"/>
    <property type="match status" value="1"/>
</dbReference>
<dbReference type="CDD" id="cd00685">
    <property type="entry name" value="Trans_IPPS_HT"/>
    <property type="match status" value="1"/>
</dbReference>
<evidence type="ECO:0000256" key="6">
    <source>
        <dbReference type="ARBA" id="ARBA00022723"/>
    </source>
</evidence>
<protein>
    <recommendedName>
        <fullName evidence="4">Farnesyl diphosphate synthase</fullName>
        <ecNumber evidence="3">2.5.1.10</ecNumber>
    </recommendedName>
    <alternativeName>
        <fullName evidence="10">(2E,6E)-farnesyl diphosphate synthase</fullName>
    </alternativeName>
    <alternativeName>
        <fullName evidence="9">Geranyltranstransferase</fullName>
    </alternativeName>
</protein>
<dbReference type="GO" id="GO:0016114">
    <property type="term" value="P:terpenoid biosynthetic process"/>
    <property type="evidence" value="ECO:0007669"/>
    <property type="project" value="UniProtKB-ARBA"/>
</dbReference>
<accession>A0A6N7UXC7</accession>
<evidence type="ECO:0000256" key="7">
    <source>
        <dbReference type="ARBA" id="ARBA00022842"/>
    </source>
</evidence>
<dbReference type="FunFam" id="1.10.600.10:FF:000001">
    <property type="entry name" value="Geranylgeranyl diphosphate synthase"/>
    <property type="match status" value="1"/>
</dbReference>
<evidence type="ECO:0000256" key="12">
    <source>
        <dbReference type="RuleBase" id="RU004466"/>
    </source>
</evidence>
<dbReference type="RefSeq" id="WP_154475557.1">
    <property type="nucleotide sequence ID" value="NZ_VULY01000018.1"/>
</dbReference>
<comment type="catalytic activity">
    <reaction evidence="11">
        <text>isopentenyl diphosphate + (2E)-geranyl diphosphate = (2E,6E)-farnesyl diphosphate + diphosphate</text>
        <dbReference type="Rhea" id="RHEA:19361"/>
        <dbReference type="ChEBI" id="CHEBI:33019"/>
        <dbReference type="ChEBI" id="CHEBI:58057"/>
        <dbReference type="ChEBI" id="CHEBI:128769"/>
        <dbReference type="ChEBI" id="CHEBI:175763"/>
        <dbReference type="EC" id="2.5.1.10"/>
    </reaction>
</comment>
<evidence type="ECO:0000256" key="9">
    <source>
        <dbReference type="ARBA" id="ARBA00032380"/>
    </source>
</evidence>
<evidence type="ECO:0000256" key="5">
    <source>
        <dbReference type="ARBA" id="ARBA00022679"/>
    </source>
</evidence>
<dbReference type="Gene3D" id="1.10.600.10">
    <property type="entry name" value="Farnesyl Diphosphate Synthase"/>
    <property type="match status" value="1"/>
</dbReference>
<dbReference type="Proteomes" id="UP000434409">
    <property type="component" value="Unassembled WGS sequence"/>
</dbReference>
<keyword evidence="14" id="KW-1185">Reference proteome</keyword>
<dbReference type="PROSITE" id="PS00444">
    <property type="entry name" value="POLYPRENYL_SYNTHASE_2"/>
    <property type="match status" value="1"/>
</dbReference>
<dbReference type="InterPro" id="IPR000092">
    <property type="entry name" value="Polyprenyl_synt"/>
</dbReference>
<keyword evidence="8" id="KW-0414">Isoprene biosynthesis</keyword>
<evidence type="ECO:0000256" key="10">
    <source>
        <dbReference type="ARBA" id="ARBA00032873"/>
    </source>
</evidence>
<evidence type="ECO:0000256" key="3">
    <source>
        <dbReference type="ARBA" id="ARBA00012439"/>
    </source>
</evidence>
<keyword evidence="6" id="KW-0479">Metal-binding</keyword>
<dbReference type="SUPFAM" id="SSF48576">
    <property type="entry name" value="Terpenoid synthases"/>
    <property type="match status" value="1"/>
</dbReference>
<dbReference type="GO" id="GO:0005737">
    <property type="term" value="C:cytoplasm"/>
    <property type="evidence" value="ECO:0007669"/>
    <property type="project" value="UniProtKB-ARBA"/>
</dbReference>
<proteinExistence type="inferred from homology"/>
<dbReference type="PANTHER" id="PTHR43281">
    <property type="entry name" value="FARNESYL DIPHOSPHATE SYNTHASE"/>
    <property type="match status" value="1"/>
</dbReference>
<name>A0A6N7UXC7_9FIRM</name>
<evidence type="ECO:0000313" key="14">
    <source>
        <dbReference type="Proteomes" id="UP000434409"/>
    </source>
</evidence>
<dbReference type="SFLD" id="SFLDG01017">
    <property type="entry name" value="Polyprenyl_Transferase_Like"/>
    <property type="match status" value="1"/>
</dbReference>
<evidence type="ECO:0000313" key="13">
    <source>
        <dbReference type="EMBL" id="MSR92945.1"/>
    </source>
</evidence>
<dbReference type="InterPro" id="IPR008949">
    <property type="entry name" value="Isoprenoid_synthase_dom_sf"/>
</dbReference>
<dbReference type="AlphaFoldDB" id="A0A6N7UXC7"/>
<comment type="cofactor">
    <cofactor evidence="1">
        <name>Mg(2+)</name>
        <dbReference type="ChEBI" id="CHEBI:18420"/>
    </cofactor>
</comment>
<dbReference type="InterPro" id="IPR053378">
    <property type="entry name" value="Prenyl_diphosphate_synthase"/>
</dbReference>